<dbReference type="GO" id="GO:0010521">
    <property type="term" value="F:telomerase inhibitor activity"/>
    <property type="evidence" value="ECO:0007669"/>
    <property type="project" value="TreeGrafter"/>
</dbReference>
<dbReference type="EMBL" id="CAUYUE010000010">
    <property type="protein sequence ID" value="CAK0784330.1"/>
    <property type="molecule type" value="Genomic_DNA"/>
</dbReference>
<keyword evidence="8" id="KW-1185">Reference proteome</keyword>
<evidence type="ECO:0000313" key="7">
    <source>
        <dbReference type="EMBL" id="CAK0784330.1"/>
    </source>
</evidence>
<name>A0AAV1ICX3_9CHLO</name>
<dbReference type="InterPro" id="IPR012340">
    <property type="entry name" value="NA-bd_OB-fold"/>
</dbReference>
<accession>A0AAV1ICX3</accession>
<comment type="caution">
    <text evidence="7">The sequence shown here is derived from an EMBL/GenBank/DDBJ whole genome shotgun (WGS) entry which is preliminary data.</text>
</comment>
<evidence type="ECO:0000313" key="8">
    <source>
        <dbReference type="Proteomes" id="UP001314263"/>
    </source>
</evidence>
<evidence type="ECO:0000256" key="5">
    <source>
        <dbReference type="SAM" id="MobiDB-lite"/>
    </source>
</evidence>
<dbReference type="PANTHER" id="PTHR14513:SF0">
    <property type="entry name" value="PROTECTION OF TELOMERES PROTEIN 1"/>
    <property type="match status" value="1"/>
</dbReference>
<evidence type="ECO:0000259" key="6">
    <source>
        <dbReference type="SMART" id="SM00976"/>
    </source>
</evidence>
<proteinExistence type="predicted"/>
<keyword evidence="2" id="KW-0158">Chromosome</keyword>
<dbReference type="GO" id="GO:0016233">
    <property type="term" value="P:telomere capping"/>
    <property type="evidence" value="ECO:0007669"/>
    <property type="project" value="TreeGrafter"/>
</dbReference>
<protein>
    <recommendedName>
        <fullName evidence="6">Telomeric single stranded DNA binding POT1/Cdc13 domain-containing protein</fullName>
    </recommendedName>
</protein>
<feature type="region of interest" description="Disordered" evidence="5">
    <location>
        <begin position="1"/>
        <end position="23"/>
    </location>
</feature>
<dbReference type="SMART" id="SM00976">
    <property type="entry name" value="Telo_bind"/>
    <property type="match status" value="1"/>
</dbReference>
<gene>
    <name evidence="7" type="ORF">CVIRNUC_007534</name>
</gene>
<dbReference type="Gene3D" id="2.40.50.140">
    <property type="entry name" value="Nucleic acid-binding proteins"/>
    <property type="match status" value="1"/>
</dbReference>
<reference evidence="7 8" key="1">
    <citation type="submission" date="2023-10" db="EMBL/GenBank/DDBJ databases">
        <authorList>
            <person name="Maclean D."/>
            <person name="Macfadyen A."/>
        </authorList>
    </citation>
    <scope>NUCLEOTIDE SEQUENCE [LARGE SCALE GENOMIC DNA]</scope>
</reference>
<dbReference type="SUPFAM" id="SSF50249">
    <property type="entry name" value="Nucleic acid-binding proteins"/>
    <property type="match status" value="2"/>
</dbReference>
<evidence type="ECO:0000256" key="2">
    <source>
        <dbReference type="ARBA" id="ARBA00022454"/>
    </source>
</evidence>
<dbReference type="GO" id="GO:0098505">
    <property type="term" value="F:G-rich strand telomeric DNA binding"/>
    <property type="evidence" value="ECO:0007669"/>
    <property type="project" value="TreeGrafter"/>
</dbReference>
<keyword evidence="3" id="KW-0779">Telomere</keyword>
<sequence length="536" mass="59117">MLLANPPHEAQGSPNAASSNRDPSLPQYSYRTLLDVVQNFTPGLWHFYALITECSVPRPTSKDWMCNMRVVDPSVIGHPGFPNGVEILFFAPREADLPRPGCVDHIIRLHRCTVQEYNGRAQFLGRVGRGRPCQFCMFARHAEPAEERIAPLYSSASQYTMSEQEENIVRLLRNALQEGSVQDAGGTYMRQIRDLDPPHMVSVNQEGSSRANTFFDICCKVLHVEGQRNAKTLYVWDGSDARPFPYRADRREAFVGENGLDAAQHAALMALTPKELPTQALAGAPRMGSVLPVVQYSMANLPREVPVPAAGSWVKLRNLAATLVDGQLQGLMLKSSKWAPYTPPLEMLQALEERCAGPGMAEWAPTRHGLWTWTQQTQRPFETLREVQQAAAANGKQRLHRCLARVVDYSLLEGGGLTSTPAQLGRAPGTSAGDHEEHTWAFRLHLQDATASIVANVSAIDGDAFFTVDKDGQQVQKLTASYAAQNRNCMIKVLEALMGTCSLHLDRGDPVGSRIYRICDTQMTRTVDEAIAADAA</sequence>
<evidence type="ECO:0000256" key="4">
    <source>
        <dbReference type="ARBA" id="ARBA00023125"/>
    </source>
</evidence>
<dbReference type="GO" id="GO:0000783">
    <property type="term" value="C:nuclear telomere cap complex"/>
    <property type="evidence" value="ECO:0007669"/>
    <property type="project" value="TreeGrafter"/>
</dbReference>
<dbReference type="AlphaFoldDB" id="A0AAV1ICX3"/>
<evidence type="ECO:0000256" key="1">
    <source>
        <dbReference type="ARBA" id="ARBA00004574"/>
    </source>
</evidence>
<dbReference type="InterPro" id="IPR028389">
    <property type="entry name" value="POT1"/>
</dbReference>
<keyword evidence="4" id="KW-0238">DNA-binding</keyword>
<comment type="subcellular location">
    <subcellularLocation>
        <location evidence="1">Chromosome</location>
        <location evidence="1">Telomere</location>
    </subcellularLocation>
</comment>
<dbReference type="InterPro" id="IPR011564">
    <property type="entry name" value="Telomer_end-bd_POT1/Cdc13"/>
</dbReference>
<organism evidence="7 8">
    <name type="scientific">Coccomyxa viridis</name>
    <dbReference type="NCBI Taxonomy" id="1274662"/>
    <lineage>
        <taxon>Eukaryota</taxon>
        <taxon>Viridiplantae</taxon>
        <taxon>Chlorophyta</taxon>
        <taxon>core chlorophytes</taxon>
        <taxon>Trebouxiophyceae</taxon>
        <taxon>Trebouxiophyceae incertae sedis</taxon>
        <taxon>Coccomyxaceae</taxon>
        <taxon>Coccomyxa</taxon>
    </lineage>
</organism>
<dbReference type="Pfam" id="PF02765">
    <property type="entry name" value="POT1"/>
    <property type="match status" value="1"/>
</dbReference>
<feature type="compositionally biased region" description="Polar residues" evidence="5">
    <location>
        <begin position="12"/>
        <end position="23"/>
    </location>
</feature>
<dbReference type="GO" id="GO:0032210">
    <property type="term" value="P:regulation of telomere maintenance via telomerase"/>
    <property type="evidence" value="ECO:0007669"/>
    <property type="project" value="TreeGrafter"/>
</dbReference>
<dbReference type="Proteomes" id="UP001314263">
    <property type="component" value="Unassembled WGS sequence"/>
</dbReference>
<evidence type="ECO:0000256" key="3">
    <source>
        <dbReference type="ARBA" id="ARBA00022895"/>
    </source>
</evidence>
<dbReference type="PANTHER" id="PTHR14513">
    <property type="entry name" value="PROTECTION OF TELOMERES 1"/>
    <property type="match status" value="1"/>
</dbReference>
<feature type="domain" description="Telomeric single stranded DNA binding POT1/Cdc13" evidence="6">
    <location>
        <begin position="31"/>
        <end position="177"/>
    </location>
</feature>